<dbReference type="Proteomes" id="UP000190834">
    <property type="component" value="Unassembled WGS sequence"/>
</dbReference>
<gene>
    <name evidence="6" type="ORF">SAMN02745782_00754</name>
</gene>
<dbReference type="InterPro" id="IPR040442">
    <property type="entry name" value="Pyrv_kinase-like_dom_sf"/>
</dbReference>
<dbReference type="InterPro" id="IPR015813">
    <property type="entry name" value="Pyrv/PenolPyrv_kinase-like_dom"/>
</dbReference>
<reference evidence="7" key="1">
    <citation type="submission" date="2017-02" db="EMBL/GenBank/DDBJ databases">
        <authorList>
            <person name="Varghese N."/>
            <person name="Submissions S."/>
        </authorList>
    </citation>
    <scope>NUCLEOTIDE SEQUENCE [LARGE SCALE GENOMIC DNA]</scope>
    <source>
        <strain evidence="7">DSM 19608</strain>
    </source>
</reference>
<dbReference type="GeneID" id="70582133"/>
<keyword evidence="6" id="KW-0808">Transferase</keyword>
<dbReference type="STRING" id="1123491.SAMN02745782_00754"/>
<dbReference type="InterPro" id="IPR000121">
    <property type="entry name" value="PEP_util_C"/>
</dbReference>
<evidence type="ECO:0000259" key="5">
    <source>
        <dbReference type="Pfam" id="PF02896"/>
    </source>
</evidence>
<accession>A0A1T4LUN3</accession>
<keyword evidence="7" id="KW-1185">Reference proteome</keyword>
<organism evidence="6 7">
    <name type="scientific">Vibrio cincinnatiensis DSM 19608</name>
    <dbReference type="NCBI Taxonomy" id="1123491"/>
    <lineage>
        <taxon>Bacteria</taxon>
        <taxon>Pseudomonadati</taxon>
        <taxon>Pseudomonadota</taxon>
        <taxon>Gammaproteobacteria</taxon>
        <taxon>Vibrionales</taxon>
        <taxon>Vibrionaceae</taxon>
        <taxon>Vibrio</taxon>
    </lineage>
</organism>
<evidence type="ECO:0000313" key="6">
    <source>
        <dbReference type="EMBL" id="SJZ58450.1"/>
    </source>
</evidence>
<dbReference type="PANTHER" id="PTHR43030">
    <property type="entry name" value="PHOSPHOENOLPYRUVATE SYNTHASE"/>
    <property type="match status" value="1"/>
</dbReference>
<evidence type="ECO:0000256" key="2">
    <source>
        <dbReference type="ARBA" id="ARBA00022723"/>
    </source>
</evidence>
<dbReference type="SUPFAM" id="SSF51621">
    <property type="entry name" value="Phosphoenolpyruvate/pyruvate domain"/>
    <property type="match status" value="1"/>
</dbReference>
<dbReference type="Gene3D" id="3.20.20.60">
    <property type="entry name" value="Phosphoenolpyruvate-binding domains"/>
    <property type="match status" value="1"/>
</dbReference>
<dbReference type="EMBL" id="FUXB01000003">
    <property type="protein sequence ID" value="SJZ58450.1"/>
    <property type="molecule type" value="Genomic_DNA"/>
</dbReference>
<protein>
    <submittedName>
        <fullName evidence="6">Pyruvate, water dikinase</fullName>
    </submittedName>
</protein>
<dbReference type="Pfam" id="PF02896">
    <property type="entry name" value="PEP-utilizers_C"/>
    <property type="match status" value="1"/>
</dbReference>
<dbReference type="InterPro" id="IPR006319">
    <property type="entry name" value="PEP_synth"/>
</dbReference>
<dbReference type="GO" id="GO:0046872">
    <property type="term" value="F:metal ion binding"/>
    <property type="evidence" value="ECO:0007669"/>
    <property type="project" value="UniProtKB-KW"/>
</dbReference>
<dbReference type="RefSeq" id="WP_078925134.1">
    <property type="nucleotide sequence ID" value="NZ_FUXB01000003.1"/>
</dbReference>
<feature type="domain" description="PEP-utilising enzyme C-terminal" evidence="5">
    <location>
        <begin position="111"/>
        <end position="265"/>
    </location>
</feature>
<dbReference type="AlphaFoldDB" id="A0A1T4LUN3"/>
<keyword evidence="2" id="KW-0479">Metal-binding</keyword>
<keyword evidence="4" id="KW-0067">ATP-binding</keyword>
<evidence type="ECO:0000256" key="4">
    <source>
        <dbReference type="ARBA" id="ARBA00022840"/>
    </source>
</evidence>
<sequence length="295" mass="32549">MSLEQQPTILPQLVLGNTLPQISTQTPSSDLFVSLSELIAESVFYHPAVSVEDSSLTELEKNSLLALLDGKTVEEHFVETLVTRIEQGITPHHKVIRVCLSGIDSAQFHTLIGGDIEPVEQNPAMGVRGVSRFASHAYANAFALECRVIKTLQEKGHHIEIVVPFVRALSDAATIIDRLAEQGLPRGLNGLKVLYVCNVPSAAMLADRLLQYFDGVMIDWQDLSQFTLGVDKANSELDYLYNPDSEAITLLAEVVIKAAHQAKKPLLMITYSLQDFPKLQTFLTETAQSESVYNF</sequence>
<comment type="similarity">
    <text evidence="1">Belongs to the PEP-utilizing enzyme family.</text>
</comment>
<evidence type="ECO:0000256" key="3">
    <source>
        <dbReference type="ARBA" id="ARBA00022741"/>
    </source>
</evidence>
<keyword evidence="3" id="KW-0547">Nucleotide-binding</keyword>
<evidence type="ECO:0000256" key="1">
    <source>
        <dbReference type="ARBA" id="ARBA00007837"/>
    </source>
</evidence>
<keyword evidence="6" id="KW-0418">Kinase</keyword>
<dbReference type="GO" id="GO:0005524">
    <property type="term" value="F:ATP binding"/>
    <property type="evidence" value="ECO:0007669"/>
    <property type="project" value="UniProtKB-KW"/>
</dbReference>
<dbReference type="OrthoDB" id="5854851at2"/>
<dbReference type="GO" id="GO:0008986">
    <property type="term" value="F:pyruvate, water dikinase activity"/>
    <property type="evidence" value="ECO:0007669"/>
    <property type="project" value="InterPro"/>
</dbReference>
<evidence type="ECO:0000313" key="7">
    <source>
        <dbReference type="Proteomes" id="UP000190834"/>
    </source>
</evidence>
<keyword evidence="6" id="KW-0670">Pyruvate</keyword>
<proteinExistence type="inferred from homology"/>
<name>A0A1T4LUN3_VIBCI</name>
<dbReference type="PANTHER" id="PTHR43030:SF1">
    <property type="entry name" value="PHOSPHOENOLPYRUVATE SYNTHASE"/>
    <property type="match status" value="1"/>
</dbReference>